<reference evidence="2 3" key="1">
    <citation type="submission" date="2013-02" db="EMBL/GenBank/DDBJ databases">
        <title>The Genome Sequence of Plasmodium falciparum UGT5.1.</title>
        <authorList>
            <consortium name="The Broad Institute Genome Sequencing Platform"/>
            <consortium name="The Broad Institute Genome Sequencing Center for Infectious Disease"/>
            <person name="Neafsey D."/>
            <person name="Cheeseman I."/>
            <person name="Volkman S."/>
            <person name="Adams J."/>
            <person name="Walker B."/>
            <person name="Young S.K."/>
            <person name="Zeng Q."/>
            <person name="Gargeya S."/>
            <person name="Fitzgerald M."/>
            <person name="Haas B."/>
            <person name="Abouelleil A."/>
            <person name="Alvarado L."/>
            <person name="Arachchi H.M."/>
            <person name="Berlin A.M."/>
            <person name="Chapman S.B."/>
            <person name="Dewar J."/>
            <person name="Goldberg J."/>
            <person name="Griggs A."/>
            <person name="Gujja S."/>
            <person name="Hansen M."/>
            <person name="Howarth C."/>
            <person name="Imamovic A."/>
            <person name="Larimer J."/>
            <person name="McCowan C."/>
            <person name="Murphy C."/>
            <person name="Neiman D."/>
            <person name="Pearson M."/>
            <person name="Priest M."/>
            <person name="Roberts A."/>
            <person name="Saif S."/>
            <person name="Shea T."/>
            <person name="Sisk P."/>
            <person name="Sykes S."/>
            <person name="Wortman J."/>
            <person name="Nusbaum C."/>
            <person name="Birren B."/>
        </authorList>
    </citation>
    <scope>NUCLEOTIDE SEQUENCE [LARGE SCALE GENOMIC DNA]</scope>
    <source>
        <strain evidence="2 3">UGT5.1</strain>
    </source>
</reference>
<dbReference type="EMBL" id="KE124652">
    <property type="protein sequence ID" value="EWC75334.1"/>
    <property type="molecule type" value="Genomic_DNA"/>
</dbReference>
<evidence type="ECO:0000313" key="3">
    <source>
        <dbReference type="Proteomes" id="UP000030697"/>
    </source>
</evidence>
<evidence type="ECO:0000313" key="2">
    <source>
        <dbReference type="EMBL" id="EWC75334.1"/>
    </source>
</evidence>
<gene>
    <name evidence="2" type="ORF">C923_04009</name>
</gene>
<feature type="compositionally biased region" description="Basic and acidic residues" evidence="1">
    <location>
        <begin position="37"/>
        <end position="49"/>
    </location>
</feature>
<feature type="region of interest" description="Disordered" evidence="1">
    <location>
        <begin position="37"/>
        <end position="59"/>
    </location>
</feature>
<protein>
    <submittedName>
        <fullName evidence="2">Uncharacterized protein</fullName>
    </submittedName>
</protein>
<accession>W7JKC8</accession>
<evidence type="ECO:0000256" key="1">
    <source>
        <dbReference type="SAM" id="MobiDB-lite"/>
    </source>
</evidence>
<sequence length="110" mass="13060">MNNMNNMSNIKNNYSNQNNISNNNYTYMAMQKYERDNGKAMDKSSEYNRRNRSMSACINDEENKNSYNVKNEQIVEDKGYALRSRNVYTLKNLVHKKDADIYDRGLYTCR</sequence>
<name>W7JKC8_PLAFA</name>
<organism evidence="2 3">
    <name type="scientific">Plasmodium falciparum UGT5.1</name>
    <dbReference type="NCBI Taxonomy" id="1237627"/>
    <lineage>
        <taxon>Eukaryota</taxon>
        <taxon>Sar</taxon>
        <taxon>Alveolata</taxon>
        <taxon>Apicomplexa</taxon>
        <taxon>Aconoidasida</taxon>
        <taxon>Haemosporida</taxon>
        <taxon>Plasmodiidae</taxon>
        <taxon>Plasmodium</taxon>
        <taxon>Plasmodium (Laverania)</taxon>
    </lineage>
</organism>
<dbReference type="Proteomes" id="UP000030697">
    <property type="component" value="Unassembled WGS sequence"/>
</dbReference>
<proteinExistence type="predicted"/>
<dbReference type="AlphaFoldDB" id="W7JKC8"/>
<feature type="non-terminal residue" evidence="2">
    <location>
        <position position="1"/>
    </location>
</feature>